<name>A0ABR1LAC1_9PEZI</name>
<comment type="caution">
    <text evidence="2">The sequence shown here is derived from an EMBL/GenBank/DDBJ whole genome shotgun (WGS) entry which is preliminary data.</text>
</comment>
<feature type="region of interest" description="Disordered" evidence="1">
    <location>
        <begin position="160"/>
        <end position="241"/>
    </location>
</feature>
<keyword evidence="3" id="KW-1185">Reference proteome</keyword>
<evidence type="ECO:0000256" key="1">
    <source>
        <dbReference type="SAM" id="MobiDB-lite"/>
    </source>
</evidence>
<sequence>MWKKHFRARDKENKPPHHQTSHKLKPQDVFDNIQSLRPPPLKPFHNRSHSKASSSIYSQPSPRHHHKDLYSAHNYGDYHVPPVDDHPATRDPNGLNSRFSWSTRATEFQPSPPPSPPPAIPPRYMTGPPRLPSGPDTGSFSGGVFGSTLRHAPSIRTVDTEGTHTTIASAVTTRKPVPSPRGPVANVKRQESFPSPRVSPVPNPYQLSSYGPVRREVSSPVPSGSSRAGTPTTNKNLPPTPAFRNLSIATGSSEESVSGPKTIDTYQVQMDELYRRRHNITRIIQDLTQSPELTNPLTTDFATKRANERRVKKLEAELADVIREEHDIGMKLHRIRKRQEREEGNDGGMTALWVRRVTTH</sequence>
<dbReference type="EMBL" id="JBBPEH010000013">
    <property type="protein sequence ID" value="KAK7530775.1"/>
    <property type="molecule type" value="Genomic_DNA"/>
</dbReference>
<evidence type="ECO:0000313" key="3">
    <source>
        <dbReference type="Proteomes" id="UP001360953"/>
    </source>
</evidence>
<feature type="compositionally biased region" description="Polar residues" evidence="1">
    <location>
        <begin position="94"/>
        <end position="109"/>
    </location>
</feature>
<feature type="region of interest" description="Disordered" evidence="1">
    <location>
        <begin position="1"/>
        <end position="136"/>
    </location>
</feature>
<dbReference type="PANTHER" id="PTHR42023">
    <property type="entry name" value="BHLH DOMAIN-CONTAINING PROTEIN"/>
    <property type="match status" value="1"/>
</dbReference>
<feature type="compositionally biased region" description="Polar residues" evidence="1">
    <location>
        <begin position="220"/>
        <end position="229"/>
    </location>
</feature>
<dbReference type="GeneID" id="92026853"/>
<dbReference type="RefSeq" id="XP_066650848.1">
    <property type="nucleotide sequence ID" value="XM_066793947.1"/>
</dbReference>
<feature type="compositionally biased region" description="Pro residues" evidence="1">
    <location>
        <begin position="110"/>
        <end position="121"/>
    </location>
</feature>
<dbReference type="PANTHER" id="PTHR42023:SF1">
    <property type="entry name" value="BHLH DOMAIN-CONTAINING PROTEIN"/>
    <property type="match status" value="1"/>
</dbReference>
<feature type="compositionally biased region" description="Polar residues" evidence="1">
    <location>
        <begin position="51"/>
        <end position="61"/>
    </location>
</feature>
<gene>
    <name evidence="2" type="ORF">J3D65DRAFT_136916</name>
</gene>
<feature type="compositionally biased region" description="Polar residues" evidence="1">
    <location>
        <begin position="163"/>
        <end position="172"/>
    </location>
</feature>
<dbReference type="Proteomes" id="UP001360953">
    <property type="component" value="Unassembled WGS sequence"/>
</dbReference>
<protein>
    <submittedName>
        <fullName evidence="2">Uncharacterized protein</fullName>
    </submittedName>
</protein>
<reference evidence="2 3" key="1">
    <citation type="submission" date="2024-04" db="EMBL/GenBank/DDBJ databases">
        <title>Phyllosticta paracitricarpa is synonymous to the EU quarantine fungus P. citricarpa based on phylogenomic analyses.</title>
        <authorList>
            <consortium name="Lawrence Berkeley National Laboratory"/>
            <person name="Van ingen-buijs V.A."/>
            <person name="Van westerhoven A.C."/>
            <person name="Haridas S."/>
            <person name="Skiadas P."/>
            <person name="Martin F."/>
            <person name="Groenewald J.Z."/>
            <person name="Crous P.W."/>
            <person name="Seidl M.F."/>
        </authorList>
    </citation>
    <scope>NUCLEOTIDE SEQUENCE [LARGE SCALE GENOMIC DNA]</scope>
    <source>
        <strain evidence="2 3">CPC 17464</strain>
    </source>
</reference>
<accession>A0ABR1LAC1</accession>
<organism evidence="2 3">
    <name type="scientific">Phyllosticta citribraziliensis</name>
    <dbReference type="NCBI Taxonomy" id="989973"/>
    <lineage>
        <taxon>Eukaryota</taxon>
        <taxon>Fungi</taxon>
        <taxon>Dikarya</taxon>
        <taxon>Ascomycota</taxon>
        <taxon>Pezizomycotina</taxon>
        <taxon>Dothideomycetes</taxon>
        <taxon>Dothideomycetes incertae sedis</taxon>
        <taxon>Botryosphaeriales</taxon>
        <taxon>Phyllostictaceae</taxon>
        <taxon>Phyllosticta</taxon>
    </lineage>
</organism>
<proteinExistence type="predicted"/>
<evidence type="ECO:0000313" key="2">
    <source>
        <dbReference type="EMBL" id="KAK7530775.1"/>
    </source>
</evidence>